<accession>A0ABU9PQK8</accession>
<proteinExistence type="predicted"/>
<comment type="caution">
    <text evidence="1">The sequence shown here is derived from an EMBL/GenBank/DDBJ whole genome shotgun (WGS) entry which is preliminary data.</text>
</comment>
<reference evidence="1 2" key="1">
    <citation type="submission" date="2024-02" db="EMBL/GenBank/DDBJ databases">
        <title>Draft genome sequence of Collimonas sp. strain H4R21, an effective mineral-weathering bacterial strain isolated from the beech rhizosphere.</title>
        <authorList>
            <person name="Morin E."/>
            <person name="Uroz S."/>
            <person name="Leveau J.H.J."/>
            <person name="Kumar R."/>
            <person name="Rey M.W."/>
            <person name="Pham J."/>
        </authorList>
    </citation>
    <scope>NUCLEOTIDE SEQUENCE [LARGE SCALE GENOMIC DNA]</scope>
    <source>
        <strain evidence="1 2">H4R21</strain>
    </source>
</reference>
<organism evidence="1 2">
    <name type="scientific">Collimonas rhizosphaerae</name>
    <dbReference type="NCBI Taxonomy" id="3126357"/>
    <lineage>
        <taxon>Bacteria</taxon>
        <taxon>Pseudomonadati</taxon>
        <taxon>Pseudomonadota</taxon>
        <taxon>Betaproteobacteria</taxon>
        <taxon>Burkholderiales</taxon>
        <taxon>Oxalobacteraceae</taxon>
        <taxon>Collimonas</taxon>
    </lineage>
</organism>
<gene>
    <name evidence="1" type="primary">mauJ</name>
    <name evidence="1" type="ORF">V8G57_02720</name>
</gene>
<name>A0ABU9PQK8_9BURK</name>
<protein>
    <submittedName>
        <fullName evidence="1">Methylamine utilization protein MauJ</fullName>
    </submittedName>
</protein>
<keyword evidence="2" id="KW-1185">Reference proteome</keyword>
<dbReference type="RefSeq" id="WP_342828116.1">
    <property type="nucleotide sequence ID" value="NZ_JBANDC010000002.1"/>
</dbReference>
<sequence>MANYEIRSELSVVEDGRWLKLQHPKGLFRARIRNIVRSDFSIPFLLSLHLTFEAPNLEEAAEVAEEQLVDCLSMLAFTTGSSFVRHRIRQIVDCTPGLQMRSCLMWGDSIGHEDPAPFLDQQITDSIDHLLTFDAPPVMRRAMRWYRMGINSAFLDDQFQCFWFALELIAISQKSSKKVPDQCPHCRSALYCETCKKHPVHKPYEKQGIRELIKNVDKDCDDATIEMLGKARNSLMHGATLREIEEELPNSREEIVDVLGKIVFMVLVNQFPKETFNEKVVFGSPSTYVHRTLTGVAHLQTVVPVDVDGEFDLSFSGTKISMVSDVSPQSARPTLLVMTLDQHKRLEHLCYEKGDHQEMCRRMIQHAETHGEQMTTVVLSTDMVRILDTMKRGDTGGWQDLFREILGDSKSDDSIG</sequence>
<evidence type="ECO:0000313" key="2">
    <source>
        <dbReference type="Proteomes" id="UP001495910"/>
    </source>
</evidence>
<dbReference type="EMBL" id="JBANDC010000002">
    <property type="protein sequence ID" value="MEM4986293.1"/>
    <property type="molecule type" value="Genomic_DNA"/>
</dbReference>
<dbReference type="InterPro" id="IPR035383">
    <property type="entry name" value="MauJ"/>
</dbReference>
<dbReference type="Proteomes" id="UP001495910">
    <property type="component" value="Unassembled WGS sequence"/>
</dbReference>
<evidence type="ECO:0000313" key="1">
    <source>
        <dbReference type="EMBL" id="MEM4986293.1"/>
    </source>
</evidence>
<dbReference type="Pfam" id="PF17419">
    <property type="entry name" value="MauJ"/>
    <property type="match status" value="1"/>
</dbReference>